<sequence>MEQVRGALLWQAVAVYLVLLAYLPAACATEWIQYPADGFATMTHYELPPNFIAACGCTTSSTNFPTAAMNQMAYGSSASYGPACGRCFNLTLLNTFNSNPPFYPNVTKSVVIKVTDLCPLSEDGWCDATPTKTNAGGHYLNFDLAWPSTSIPDDFFPSDAALYGGFFDFGVWNISYQSVSCDSWEGWNNAAALGSVADLGYTACCPDNPTGNASNTCTSYSDQNGLPPDTHTSFASIVVIPQSLWILALLLPVCYLS</sequence>
<evidence type="ECO:0000313" key="2">
    <source>
        <dbReference type="Proteomes" id="UP000790709"/>
    </source>
</evidence>
<accession>A0ACB8B238</accession>
<comment type="caution">
    <text evidence="1">The sequence shown here is derived from an EMBL/GenBank/DDBJ whole genome shotgun (WGS) entry which is preliminary data.</text>
</comment>
<name>A0ACB8B238_9AGAM</name>
<organism evidence="1 2">
    <name type="scientific">Leucogyrophana mollusca</name>
    <dbReference type="NCBI Taxonomy" id="85980"/>
    <lineage>
        <taxon>Eukaryota</taxon>
        <taxon>Fungi</taxon>
        <taxon>Dikarya</taxon>
        <taxon>Basidiomycota</taxon>
        <taxon>Agaricomycotina</taxon>
        <taxon>Agaricomycetes</taxon>
        <taxon>Agaricomycetidae</taxon>
        <taxon>Boletales</taxon>
        <taxon>Boletales incertae sedis</taxon>
        <taxon>Leucogyrophana</taxon>
    </lineage>
</organism>
<dbReference type="EMBL" id="MU266635">
    <property type="protein sequence ID" value="KAH7919735.1"/>
    <property type="molecule type" value="Genomic_DNA"/>
</dbReference>
<gene>
    <name evidence="1" type="ORF">BV22DRAFT_1022481</name>
</gene>
<reference evidence="1" key="1">
    <citation type="journal article" date="2021" name="New Phytol.">
        <title>Evolutionary innovations through gain and loss of genes in the ectomycorrhizal Boletales.</title>
        <authorList>
            <person name="Wu G."/>
            <person name="Miyauchi S."/>
            <person name="Morin E."/>
            <person name="Kuo A."/>
            <person name="Drula E."/>
            <person name="Varga T."/>
            <person name="Kohler A."/>
            <person name="Feng B."/>
            <person name="Cao Y."/>
            <person name="Lipzen A."/>
            <person name="Daum C."/>
            <person name="Hundley H."/>
            <person name="Pangilinan J."/>
            <person name="Johnson J."/>
            <person name="Barry K."/>
            <person name="LaButti K."/>
            <person name="Ng V."/>
            <person name="Ahrendt S."/>
            <person name="Min B."/>
            <person name="Choi I.G."/>
            <person name="Park H."/>
            <person name="Plett J.M."/>
            <person name="Magnuson J."/>
            <person name="Spatafora J.W."/>
            <person name="Nagy L.G."/>
            <person name="Henrissat B."/>
            <person name="Grigoriev I.V."/>
            <person name="Yang Z.L."/>
            <person name="Xu J."/>
            <person name="Martin F.M."/>
        </authorList>
    </citation>
    <scope>NUCLEOTIDE SEQUENCE</scope>
    <source>
        <strain evidence="1">KUC20120723A-06</strain>
    </source>
</reference>
<protein>
    <submittedName>
        <fullName evidence="1">Uncharacterized protein</fullName>
    </submittedName>
</protein>
<proteinExistence type="predicted"/>
<dbReference type="Proteomes" id="UP000790709">
    <property type="component" value="Unassembled WGS sequence"/>
</dbReference>
<keyword evidence="2" id="KW-1185">Reference proteome</keyword>
<evidence type="ECO:0000313" key="1">
    <source>
        <dbReference type="EMBL" id="KAH7919735.1"/>
    </source>
</evidence>